<evidence type="ECO:0000313" key="2">
    <source>
        <dbReference type="EnsemblMetazoa" id="ACHR009210-PA"/>
    </source>
</evidence>
<dbReference type="Proteomes" id="UP000075881">
    <property type="component" value="Unassembled WGS sequence"/>
</dbReference>
<organism evidence="2 3">
    <name type="scientific">Anopheles christyi</name>
    <dbReference type="NCBI Taxonomy" id="43041"/>
    <lineage>
        <taxon>Eukaryota</taxon>
        <taxon>Metazoa</taxon>
        <taxon>Ecdysozoa</taxon>
        <taxon>Arthropoda</taxon>
        <taxon>Hexapoda</taxon>
        <taxon>Insecta</taxon>
        <taxon>Pterygota</taxon>
        <taxon>Neoptera</taxon>
        <taxon>Endopterygota</taxon>
        <taxon>Diptera</taxon>
        <taxon>Nematocera</taxon>
        <taxon>Culicoidea</taxon>
        <taxon>Culicidae</taxon>
        <taxon>Anophelinae</taxon>
        <taxon>Anopheles</taxon>
    </lineage>
</organism>
<dbReference type="EnsemblMetazoa" id="ACHR009210-RA">
    <property type="protein sequence ID" value="ACHR009210-PA"/>
    <property type="gene ID" value="ACHR009210"/>
</dbReference>
<reference evidence="2" key="2">
    <citation type="submission" date="2020-05" db="UniProtKB">
        <authorList>
            <consortium name="EnsemblMetazoa"/>
        </authorList>
    </citation>
    <scope>IDENTIFICATION</scope>
    <source>
        <strain evidence="2">ACHKN1017</strain>
    </source>
</reference>
<feature type="transmembrane region" description="Helical" evidence="1">
    <location>
        <begin position="29"/>
        <end position="48"/>
    </location>
</feature>
<reference evidence="3" key="1">
    <citation type="submission" date="2013-03" db="EMBL/GenBank/DDBJ databases">
        <title>The Genome Sequence of Anopheles christyi ACHKN1017.</title>
        <authorList>
            <consortium name="The Broad Institute Genomics Platform"/>
            <person name="Neafsey D.E."/>
            <person name="Besansky N."/>
            <person name="Walker B."/>
            <person name="Young S.K."/>
            <person name="Zeng Q."/>
            <person name="Gargeya S."/>
            <person name="Fitzgerald M."/>
            <person name="Haas B."/>
            <person name="Abouelleil A."/>
            <person name="Allen A.W."/>
            <person name="Alvarado L."/>
            <person name="Arachchi H.M."/>
            <person name="Berlin A.M."/>
            <person name="Chapman S.B."/>
            <person name="Gainer-Dewar J."/>
            <person name="Goldberg J."/>
            <person name="Griggs A."/>
            <person name="Gujja S."/>
            <person name="Hansen M."/>
            <person name="Howarth C."/>
            <person name="Imamovic A."/>
            <person name="Ireland A."/>
            <person name="Larimer J."/>
            <person name="McCowan C."/>
            <person name="Murphy C."/>
            <person name="Pearson M."/>
            <person name="Poon T.W."/>
            <person name="Priest M."/>
            <person name="Roberts A."/>
            <person name="Saif S."/>
            <person name="Shea T."/>
            <person name="Sisk P."/>
            <person name="Sykes S."/>
            <person name="Wortman J."/>
            <person name="Nusbaum C."/>
            <person name="Birren B."/>
        </authorList>
    </citation>
    <scope>NUCLEOTIDE SEQUENCE [LARGE SCALE GENOMIC DNA]</scope>
    <source>
        <strain evidence="3">ACHKN1017</strain>
    </source>
</reference>
<dbReference type="AlphaFoldDB" id="A0A182KEM2"/>
<name>A0A182KEM2_9DIPT</name>
<evidence type="ECO:0000313" key="3">
    <source>
        <dbReference type="Proteomes" id="UP000075881"/>
    </source>
</evidence>
<keyword evidence="1" id="KW-1133">Transmembrane helix</keyword>
<dbReference type="VEuPathDB" id="VectorBase:ACHR009210"/>
<evidence type="ECO:0000256" key="1">
    <source>
        <dbReference type="SAM" id="Phobius"/>
    </source>
</evidence>
<protein>
    <submittedName>
        <fullName evidence="2">Uncharacterized protein</fullName>
    </submittedName>
</protein>
<keyword evidence="1" id="KW-0812">Transmembrane</keyword>
<keyword evidence="1" id="KW-0472">Membrane</keyword>
<keyword evidence="3" id="KW-1185">Reference proteome</keyword>
<accession>A0A182KEM2</accession>
<sequence length="72" mass="7864">MGPVDKLTAAGRRTMPVVCRPTPPAHCTLVGVTMCLLLLTASVVQTAFPRYNKCANSKDFPAWLYLSHFLDA</sequence>
<proteinExistence type="predicted"/>